<sequence length="161" mass="18380">MSRKSSIPPSGELRDRSGTSTSSRQRSEPETVRDFIHGYSVKDKSSLDEDNKLRCNRGLRLRNILWTKLLLMGPPIRRGNKADFEQIQRSLSFQSAYLLARIASDLLSLSAAYDDLDQVLKWSSQNRKWEAEGGTELVDDNDKDMKEHSDDDEEYKSPLDG</sequence>
<reference evidence="2 3" key="1">
    <citation type="submission" date="2016-10" db="EMBL/GenBank/DDBJ databases">
        <authorList>
            <person name="Varghese N."/>
        </authorList>
    </citation>
    <scope>NUCLEOTIDE SEQUENCE [LARGE SCALE GENOMIC DNA]</scope>
</reference>
<feature type="region of interest" description="Disordered" evidence="1">
    <location>
        <begin position="129"/>
        <end position="161"/>
    </location>
</feature>
<feature type="compositionally biased region" description="Basic and acidic residues" evidence="1">
    <location>
        <begin position="143"/>
        <end position="161"/>
    </location>
</feature>
<organism evidence="2 3">
    <name type="scientific">Zymoseptoria tritici ST99CH_1A5</name>
    <dbReference type="NCBI Taxonomy" id="1276529"/>
    <lineage>
        <taxon>Eukaryota</taxon>
        <taxon>Fungi</taxon>
        <taxon>Dikarya</taxon>
        <taxon>Ascomycota</taxon>
        <taxon>Pezizomycotina</taxon>
        <taxon>Dothideomycetes</taxon>
        <taxon>Dothideomycetidae</taxon>
        <taxon>Mycosphaerellales</taxon>
        <taxon>Mycosphaerellaceae</taxon>
        <taxon>Zymoseptoria</taxon>
    </lineage>
</organism>
<proteinExistence type="predicted"/>
<dbReference type="Proteomes" id="UP000215453">
    <property type="component" value="Chromosome 15"/>
</dbReference>
<evidence type="ECO:0000313" key="2">
    <source>
        <dbReference type="EMBL" id="SMY30183.1"/>
    </source>
</evidence>
<name>A0A1Y6M0M1_ZYMTR</name>
<protein>
    <submittedName>
        <fullName evidence="2">Uncharacterized protein</fullName>
    </submittedName>
</protein>
<dbReference type="AlphaFoldDB" id="A0A1Y6M0M1"/>
<evidence type="ECO:0000256" key="1">
    <source>
        <dbReference type="SAM" id="MobiDB-lite"/>
    </source>
</evidence>
<gene>
    <name evidence="2" type="ORF">ZT1A5_G11633</name>
</gene>
<dbReference type="EMBL" id="LT882690">
    <property type="protein sequence ID" value="SMY30183.1"/>
    <property type="molecule type" value="Genomic_DNA"/>
</dbReference>
<evidence type="ECO:0000313" key="3">
    <source>
        <dbReference type="Proteomes" id="UP000215453"/>
    </source>
</evidence>
<accession>A0A1Y6M0M1</accession>
<feature type="region of interest" description="Disordered" evidence="1">
    <location>
        <begin position="1"/>
        <end position="32"/>
    </location>
</feature>